<dbReference type="InterPro" id="IPR036388">
    <property type="entry name" value="WH-like_DNA-bd_sf"/>
</dbReference>
<dbReference type="SUPFAM" id="SSF88659">
    <property type="entry name" value="Sigma3 and sigma4 domains of RNA polymerase sigma factors"/>
    <property type="match status" value="1"/>
</dbReference>
<keyword evidence="4 6" id="KW-0238">DNA-binding</keyword>
<protein>
    <recommendedName>
        <fullName evidence="6">RNA polymerase sigma factor</fullName>
    </recommendedName>
</protein>
<sequence>MGEEWGNVQLEDLYEQYSDAIFRFVLLHTGDSQHAEDITQEVFIRAYKGLGQFEGRSSYKTWLYTIARNTTHDFYRKKRPIAFLPSFFQNQPEVTEMTPSEIAELGEGVALLYEALSKLKPHYREIIVLRQIKEFSIKETAEVLGCSEAKVKSTTHRAMAALKKELNVEGFQHESVQS</sequence>
<dbReference type="Pfam" id="PF04542">
    <property type="entry name" value="Sigma70_r2"/>
    <property type="match status" value="1"/>
</dbReference>
<dbReference type="Proteomes" id="UP000790580">
    <property type="component" value="Unassembled WGS sequence"/>
</dbReference>
<dbReference type="SUPFAM" id="SSF88946">
    <property type="entry name" value="Sigma2 domain of RNA polymerase sigma factors"/>
    <property type="match status" value="1"/>
</dbReference>
<organism evidence="9 10">
    <name type="scientific">Evansella alkalicola</name>
    <dbReference type="NCBI Taxonomy" id="745819"/>
    <lineage>
        <taxon>Bacteria</taxon>
        <taxon>Bacillati</taxon>
        <taxon>Bacillota</taxon>
        <taxon>Bacilli</taxon>
        <taxon>Bacillales</taxon>
        <taxon>Bacillaceae</taxon>
        <taxon>Evansella</taxon>
    </lineage>
</organism>
<evidence type="ECO:0000256" key="3">
    <source>
        <dbReference type="ARBA" id="ARBA00023082"/>
    </source>
</evidence>
<dbReference type="InterPro" id="IPR039425">
    <property type="entry name" value="RNA_pol_sigma-70-like"/>
</dbReference>
<comment type="caution">
    <text evidence="9">The sequence shown here is derived from an EMBL/GenBank/DDBJ whole genome shotgun (WGS) entry which is preliminary data.</text>
</comment>
<dbReference type="PROSITE" id="PS01063">
    <property type="entry name" value="SIGMA70_ECF"/>
    <property type="match status" value="1"/>
</dbReference>
<dbReference type="PANTHER" id="PTHR43133:SF8">
    <property type="entry name" value="RNA POLYMERASE SIGMA FACTOR HI_1459-RELATED"/>
    <property type="match status" value="1"/>
</dbReference>
<evidence type="ECO:0000256" key="4">
    <source>
        <dbReference type="ARBA" id="ARBA00023125"/>
    </source>
</evidence>
<dbReference type="InterPro" id="IPR007627">
    <property type="entry name" value="RNA_pol_sigma70_r2"/>
</dbReference>
<evidence type="ECO:0000256" key="2">
    <source>
        <dbReference type="ARBA" id="ARBA00023015"/>
    </source>
</evidence>
<dbReference type="CDD" id="cd06171">
    <property type="entry name" value="Sigma70_r4"/>
    <property type="match status" value="1"/>
</dbReference>
<proteinExistence type="inferred from homology"/>
<evidence type="ECO:0000256" key="1">
    <source>
        <dbReference type="ARBA" id="ARBA00010641"/>
    </source>
</evidence>
<dbReference type="EMBL" id="JAHQCR010000050">
    <property type="protein sequence ID" value="MBU9722190.1"/>
    <property type="molecule type" value="Genomic_DNA"/>
</dbReference>
<dbReference type="Pfam" id="PF08281">
    <property type="entry name" value="Sigma70_r4_2"/>
    <property type="match status" value="1"/>
</dbReference>
<feature type="domain" description="RNA polymerase sigma factor 70 region 4 type 2" evidence="8">
    <location>
        <begin position="111"/>
        <end position="162"/>
    </location>
</feature>
<accession>A0ABS6JYL8</accession>
<dbReference type="NCBIfam" id="TIGR02937">
    <property type="entry name" value="sigma70-ECF"/>
    <property type="match status" value="1"/>
</dbReference>
<dbReference type="InterPro" id="IPR013324">
    <property type="entry name" value="RNA_pol_sigma_r3/r4-like"/>
</dbReference>
<dbReference type="Gene3D" id="1.10.1740.10">
    <property type="match status" value="1"/>
</dbReference>
<dbReference type="InterPro" id="IPR000838">
    <property type="entry name" value="RNA_pol_sigma70_ECF_CS"/>
</dbReference>
<evidence type="ECO:0000259" key="7">
    <source>
        <dbReference type="Pfam" id="PF04542"/>
    </source>
</evidence>
<dbReference type="Gene3D" id="1.10.10.10">
    <property type="entry name" value="Winged helix-like DNA-binding domain superfamily/Winged helix DNA-binding domain"/>
    <property type="match status" value="1"/>
</dbReference>
<keyword evidence="3 6" id="KW-0731">Sigma factor</keyword>
<dbReference type="InterPro" id="IPR014284">
    <property type="entry name" value="RNA_pol_sigma-70_dom"/>
</dbReference>
<evidence type="ECO:0000256" key="6">
    <source>
        <dbReference type="RuleBase" id="RU000716"/>
    </source>
</evidence>
<keyword evidence="5 6" id="KW-0804">Transcription</keyword>
<evidence type="ECO:0000313" key="9">
    <source>
        <dbReference type="EMBL" id="MBU9722190.1"/>
    </source>
</evidence>
<evidence type="ECO:0000256" key="5">
    <source>
        <dbReference type="ARBA" id="ARBA00023163"/>
    </source>
</evidence>
<dbReference type="RefSeq" id="WP_088076428.1">
    <property type="nucleotide sequence ID" value="NZ_JAHQCR010000050.1"/>
</dbReference>
<reference evidence="9 10" key="1">
    <citation type="submission" date="2021-06" db="EMBL/GenBank/DDBJ databases">
        <title>Bacillus sp. RD4P76, an endophyte from a halophyte.</title>
        <authorList>
            <person name="Sun J.-Q."/>
        </authorList>
    </citation>
    <scope>NUCLEOTIDE SEQUENCE [LARGE SCALE GENOMIC DNA]</scope>
    <source>
        <strain evidence="9 10">JCM 17098</strain>
    </source>
</reference>
<dbReference type="InterPro" id="IPR013249">
    <property type="entry name" value="RNA_pol_sigma70_r4_t2"/>
</dbReference>
<keyword evidence="10" id="KW-1185">Reference proteome</keyword>
<keyword evidence="2 6" id="KW-0805">Transcription regulation</keyword>
<name>A0ABS6JYL8_9BACI</name>
<dbReference type="PANTHER" id="PTHR43133">
    <property type="entry name" value="RNA POLYMERASE ECF-TYPE SIGMA FACTO"/>
    <property type="match status" value="1"/>
</dbReference>
<gene>
    <name evidence="9" type="ORF">KS407_12160</name>
</gene>
<feature type="domain" description="RNA polymerase sigma-70 region 2" evidence="7">
    <location>
        <begin position="13"/>
        <end position="79"/>
    </location>
</feature>
<evidence type="ECO:0000259" key="8">
    <source>
        <dbReference type="Pfam" id="PF08281"/>
    </source>
</evidence>
<evidence type="ECO:0000313" key="10">
    <source>
        <dbReference type="Proteomes" id="UP000790580"/>
    </source>
</evidence>
<comment type="similarity">
    <text evidence="1 6">Belongs to the sigma-70 factor family. ECF subfamily.</text>
</comment>
<dbReference type="InterPro" id="IPR013325">
    <property type="entry name" value="RNA_pol_sigma_r2"/>
</dbReference>